<dbReference type="PROSITE" id="PS50965">
    <property type="entry name" value="NERD"/>
    <property type="match status" value="1"/>
</dbReference>
<dbReference type="GO" id="GO:0003677">
    <property type="term" value="F:DNA binding"/>
    <property type="evidence" value="ECO:0007669"/>
    <property type="project" value="InterPro"/>
</dbReference>
<dbReference type="InterPro" id="IPR011528">
    <property type="entry name" value="NERD"/>
</dbReference>
<feature type="domain" description="NERD" evidence="2">
    <location>
        <begin position="38"/>
        <end position="155"/>
    </location>
</feature>
<dbReference type="Pfam" id="PF08378">
    <property type="entry name" value="NERD"/>
    <property type="match status" value="1"/>
</dbReference>
<sequence length="265" mass="29863">MDVTAILFEHAKDLLLTYGVYAVALAVLAAFFTSAWFKGKLGEFLVNMAAYFRLDHDTYHLIKDVTLPTDTGTTQTDHIIVSVYGVFVVETKYMKGWIFGAEKQKTWTQKIYRHTTKFQNPLHQNYKHVKTLQSLLDLTDEQVHSVVVFIGDSVFKTAMPANVAYGGAYISYIKSKTKPVLTSEQVSQIKQQIDQGRLERSFKTNRDHIRHVRETLNTKASVTGNITCPKCGGAMVLRESKRGATIGQQFWGCGAYPKCRAIVQV</sequence>
<evidence type="ECO:0000313" key="6">
    <source>
        <dbReference type="Proteomes" id="UP001169492"/>
    </source>
</evidence>
<dbReference type="GO" id="GO:0003916">
    <property type="term" value="F:DNA topoisomerase activity"/>
    <property type="evidence" value="ECO:0007669"/>
    <property type="project" value="InterPro"/>
</dbReference>
<protein>
    <submittedName>
        <fullName evidence="3">NERD domain-containing protein</fullName>
    </submittedName>
</protein>
<dbReference type="Proteomes" id="UP001169491">
    <property type="component" value="Unassembled WGS sequence"/>
</dbReference>
<dbReference type="GO" id="GO:0006265">
    <property type="term" value="P:DNA topological change"/>
    <property type="evidence" value="ECO:0007669"/>
    <property type="project" value="InterPro"/>
</dbReference>
<evidence type="ECO:0000256" key="1">
    <source>
        <dbReference type="SAM" id="Phobius"/>
    </source>
</evidence>
<keyword evidence="1" id="KW-1133">Transmembrane helix</keyword>
<feature type="transmembrane region" description="Helical" evidence="1">
    <location>
        <begin position="15"/>
        <end position="37"/>
    </location>
</feature>
<evidence type="ECO:0000313" key="4">
    <source>
        <dbReference type="EMBL" id="MDN7128397.1"/>
    </source>
</evidence>
<gene>
    <name evidence="3" type="ORF">J6I90_04545</name>
    <name evidence="4" type="ORF">J6I92_00710</name>
</gene>
<name>A0AAW7QZ38_9GAMM</name>
<keyword evidence="5" id="KW-1185">Reference proteome</keyword>
<keyword evidence="1" id="KW-0812">Transmembrane</keyword>
<dbReference type="EMBL" id="JAGGJC010000001">
    <property type="protein sequence ID" value="MDN7128397.1"/>
    <property type="molecule type" value="Genomic_DNA"/>
</dbReference>
<dbReference type="GO" id="GO:0005694">
    <property type="term" value="C:chromosome"/>
    <property type="evidence" value="ECO:0007669"/>
    <property type="project" value="InterPro"/>
</dbReference>
<reference evidence="5 6" key="1">
    <citation type="submission" date="2021-03" db="EMBL/GenBank/DDBJ databases">
        <title>Pseudidiomarina terrestris, a new bacterium isolated from saline soil.</title>
        <authorList>
            <person name="Galisteo C."/>
            <person name="De La Haba R."/>
            <person name="Sanchez-Porro C."/>
            <person name="Ventosa A."/>
        </authorList>
    </citation>
    <scope>NUCLEOTIDE SEQUENCE [LARGE SCALE GENOMIC DNA]</scope>
    <source>
        <strain evidence="3 6">1APP75-32.1</strain>
        <strain evidence="5">1APR75-15</strain>
        <strain evidence="4">1ASR75-15</strain>
    </source>
</reference>
<dbReference type="AlphaFoldDB" id="A0AAW7QZ38"/>
<evidence type="ECO:0000313" key="5">
    <source>
        <dbReference type="Proteomes" id="UP001169491"/>
    </source>
</evidence>
<dbReference type="Proteomes" id="UP001169492">
    <property type="component" value="Unassembled WGS sequence"/>
</dbReference>
<organism evidence="3 6">
    <name type="scientific">Pseudidiomarina terrestris</name>
    <dbReference type="NCBI Taxonomy" id="2820060"/>
    <lineage>
        <taxon>Bacteria</taxon>
        <taxon>Pseudomonadati</taxon>
        <taxon>Pseudomonadota</taxon>
        <taxon>Gammaproteobacteria</taxon>
        <taxon>Alteromonadales</taxon>
        <taxon>Idiomarinaceae</taxon>
        <taxon>Pseudidiomarina</taxon>
    </lineage>
</organism>
<proteinExistence type="predicted"/>
<accession>A0AAW7QZ38</accession>
<comment type="caution">
    <text evidence="3">The sequence shown here is derived from an EMBL/GenBank/DDBJ whole genome shotgun (WGS) entry which is preliminary data.</text>
</comment>
<evidence type="ECO:0000259" key="2">
    <source>
        <dbReference type="PROSITE" id="PS50965"/>
    </source>
</evidence>
<dbReference type="Pfam" id="PF01396">
    <property type="entry name" value="Zn_ribbon_Top1"/>
    <property type="match status" value="1"/>
</dbReference>
<dbReference type="EMBL" id="JAGGJB010000002">
    <property type="protein sequence ID" value="MDN7124140.1"/>
    <property type="molecule type" value="Genomic_DNA"/>
</dbReference>
<dbReference type="RefSeq" id="WP_301774247.1">
    <property type="nucleotide sequence ID" value="NZ_JAGGJB010000002.1"/>
</dbReference>
<dbReference type="Gene3D" id="3.30.65.10">
    <property type="entry name" value="Bacterial Topoisomerase I, domain 1"/>
    <property type="match status" value="1"/>
</dbReference>
<dbReference type="InterPro" id="IPR013498">
    <property type="entry name" value="Topo_IA_Znf"/>
</dbReference>
<keyword evidence="1" id="KW-0472">Membrane</keyword>
<evidence type="ECO:0000313" key="3">
    <source>
        <dbReference type="EMBL" id="MDN7124140.1"/>
    </source>
</evidence>
<dbReference type="SUPFAM" id="SSF57783">
    <property type="entry name" value="Zinc beta-ribbon"/>
    <property type="match status" value="1"/>
</dbReference>